<dbReference type="Gene3D" id="1.10.3720.10">
    <property type="entry name" value="MetI-like"/>
    <property type="match status" value="1"/>
</dbReference>
<evidence type="ECO:0000313" key="10">
    <source>
        <dbReference type="Proteomes" id="UP001589896"/>
    </source>
</evidence>
<keyword evidence="2 7" id="KW-0813">Transport</keyword>
<keyword evidence="5 7" id="KW-1133">Transmembrane helix</keyword>
<keyword evidence="6 7" id="KW-0472">Membrane</keyword>
<comment type="caution">
    <text evidence="9">The sequence shown here is derived from an EMBL/GenBank/DDBJ whole genome shotgun (WGS) entry which is preliminary data.</text>
</comment>
<dbReference type="CDD" id="cd06261">
    <property type="entry name" value="TM_PBP2"/>
    <property type="match status" value="1"/>
</dbReference>
<dbReference type="EMBL" id="JBHLTG010000002">
    <property type="protein sequence ID" value="MFC0678179.1"/>
    <property type="molecule type" value="Genomic_DNA"/>
</dbReference>
<dbReference type="RefSeq" id="WP_386667800.1">
    <property type="nucleotide sequence ID" value="NZ_JBHLTG010000002.1"/>
</dbReference>
<feature type="domain" description="ABC transmembrane type-1" evidence="8">
    <location>
        <begin position="86"/>
        <end position="274"/>
    </location>
</feature>
<gene>
    <name evidence="9" type="ORF">ACFFGH_10040</name>
</gene>
<evidence type="ECO:0000256" key="2">
    <source>
        <dbReference type="ARBA" id="ARBA00022448"/>
    </source>
</evidence>
<dbReference type="PANTHER" id="PTHR43744">
    <property type="entry name" value="ABC TRANSPORTER PERMEASE PROTEIN MG189-RELATED-RELATED"/>
    <property type="match status" value="1"/>
</dbReference>
<keyword evidence="3" id="KW-1003">Cell membrane</keyword>
<evidence type="ECO:0000256" key="4">
    <source>
        <dbReference type="ARBA" id="ARBA00022692"/>
    </source>
</evidence>
<feature type="transmembrane region" description="Helical" evidence="7">
    <location>
        <begin position="90"/>
        <end position="109"/>
    </location>
</feature>
<reference evidence="9 10" key="1">
    <citation type="submission" date="2024-09" db="EMBL/GenBank/DDBJ databases">
        <authorList>
            <person name="Sun Q."/>
            <person name="Mori K."/>
        </authorList>
    </citation>
    <scope>NUCLEOTIDE SEQUENCE [LARGE SCALE GENOMIC DNA]</scope>
    <source>
        <strain evidence="9 10">KCTC 23076</strain>
    </source>
</reference>
<evidence type="ECO:0000256" key="5">
    <source>
        <dbReference type="ARBA" id="ARBA00022989"/>
    </source>
</evidence>
<dbReference type="InterPro" id="IPR000515">
    <property type="entry name" value="MetI-like"/>
</dbReference>
<feature type="transmembrane region" description="Helical" evidence="7">
    <location>
        <begin position="26"/>
        <end position="48"/>
    </location>
</feature>
<dbReference type="Pfam" id="PF00528">
    <property type="entry name" value="BPD_transp_1"/>
    <property type="match status" value="1"/>
</dbReference>
<feature type="transmembrane region" description="Helical" evidence="7">
    <location>
        <begin position="201"/>
        <end position="222"/>
    </location>
</feature>
<evidence type="ECO:0000313" key="9">
    <source>
        <dbReference type="EMBL" id="MFC0678179.1"/>
    </source>
</evidence>
<comment type="similarity">
    <text evidence="7">Belongs to the binding-protein-dependent transport system permease family.</text>
</comment>
<dbReference type="InterPro" id="IPR035906">
    <property type="entry name" value="MetI-like_sf"/>
</dbReference>
<dbReference type="SUPFAM" id="SSF161098">
    <property type="entry name" value="MetI-like"/>
    <property type="match status" value="1"/>
</dbReference>
<keyword evidence="4 7" id="KW-0812">Transmembrane</keyword>
<feature type="transmembrane region" description="Helical" evidence="7">
    <location>
        <begin position="255"/>
        <end position="276"/>
    </location>
</feature>
<dbReference type="PROSITE" id="PS50928">
    <property type="entry name" value="ABC_TM1"/>
    <property type="match status" value="1"/>
</dbReference>
<evidence type="ECO:0000256" key="3">
    <source>
        <dbReference type="ARBA" id="ARBA00022475"/>
    </source>
</evidence>
<feature type="transmembrane region" description="Helical" evidence="7">
    <location>
        <begin position="121"/>
        <end position="142"/>
    </location>
</feature>
<name>A0ABV6RMG6_9GAMM</name>
<evidence type="ECO:0000259" key="8">
    <source>
        <dbReference type="PROSITE" id="PS50928"/>
    </source>
</evidence>
<organism evidence="9 10">
    <name type="scientific">Lysobacter korlensis</name>
    <dbReference type="NCBI Taxonomy" id="553636"/>
    <lineage>
        <taxon>Bacteria</taxon>
        <taxon>Pseudomonadati</taxon>
        <taxon>Pseudomonadota</taxon>
        <taxon>Gammaproteobacteria</taxon>
        <taxon>Lysobacterales</taxon>
        <taxon>Lysobacteraceae</taxon>
        <taxon>Lysobacter</taxon>
    </lineage>
</organism>
<proteinExistence type="inferred from homology"/>
<keyword evidence="10" id="KW-1185">Reference proteome</keyword>
<dbReference type="Proteomes" id="UP001589896">
    <property type="component" value="Unassembled WGS sequence"/>
</dbReference>
<accession>A0ABV6RMG6</accession>
<evidence type="ECO:0000256" key="1">
    <source>
        <dbReference type="ARBA" id="ARBA00004651"/>
    </source>
</evidence>
<comment type="subcellular location">
    <subcellularLocation>
        <location evidence="1 7">Cell membrane</location>
        <topology evidence="1 7">Multi-pass membrane protein</topology>
    </subcellularLocation>
</comment>
<evidence type="ECO:0000256" key="6">
    <source>
        <dbReference type="ARBA" id="ARBA00023136"/>
    </source>
</evidence>
<dbReference type="PANTHER" id="PTHR43744:SF12">
    <property type="entry name" value="ABC TRANSPORTER PERMEASE PROTEIN MG189-RELATED"/>
    <property type="match status" value="1"/>
</dbReference>
<feature type="transmembrane region" description="Helical" evidence="7">
    <location>
        <begin position="154"/>
        <end position="176"/>
    </location>
</feature>
<evidence type="ECO:0000256" key="7">
    <source>
        <dbReference type="RuleBase" id="RU363032"/>
    </source>
</evidence>
<sequence>MTAEAVQPKVHAVDRRNLIGVVLRRTVLYLFLGFLTLTIILPVSWMIITSLRDNTSALVDPFGFGGTYGIQNYIALFERGDVFNWLRSSVVVNILSVALIGVLSALGGYGFSAYNFRGKSFLFGLLIIGLTIPAQALVVAGYRWVSLLDIDNTYLALVCTYGGWVSFGILIMRNFFDSIPKELREAAIMDGASQWRIFRQIYLPLGQAPMATVLIFSAVWVWNDFIYPLVYLQDQENYTLPIGVLQFTGRTVNEIATQMGVLTFATALPLILYLAFRKQFMRGLMDGAVKG</sequence>
<protein>
    <submittedName>
        <fullName evidence="9">Carbohydrate ABC transporter permease</fullName>
    </submittedName>
</protein>